<protein>
    <submittedName>
        <fullName evidence="2">Uncharacterized protein</fullName>
    </submittedName>
</protein>
<evidence type="ECO:0000313" key="3">
    <source>
        <dbReference type="Proteomes" id="UP000070687"/>
    </source>
</evidence>
<gene>
    <name evidence="2" type="ORF">HMPREF3208_00544</name>
</gene>
<name>A0A133NYT9_GARVA</name>
<sequence>MWCSLCFPFKKWGEEAFLFPVVFVLMIAFHVLPVDAFHTLGVLDPARAAETIYC</sequence>
<keyword evidence="1" id="KW-0812">Transmembrane</keyword>
<proteinExistence type="predicted"/>
<dbReference type="Proteomes" id="UP000070687">
    <property type="component" value="Unassembled WGS sequence"/>
</dbReference>
<dbReference type="EMBL" id="LRQB01000031">
    <property type="protein sequence ID" value="KXA21450.1"/>
    <property type="molecule type" value="Genomic_DNA"/>
</dbReference>
<feature type="transmembrane region" description="Helical" evidence="1">
    <location>
        <begin position="17"/>
        <end position="37"/>
    </location>
</feature>
<dbReference type="AlphaFoldDB" id="A0A133NYT9"/>
<organism evidence="2 3">
    <name type="scientific">Gardnerella vaginalis</name>
    <dbReference type="NCBI Taxonomy" id="2702"/>
    <lineage>
        <taxon>Bacteria</taxon>
        <taxon>Bacillati</taxon>
        <taxon>Actinomycetota</taxon>
        <taxon>Actinomycetes</taxon>
        <taxon>Bifidobacteriales</taxon>
        <taxon>Bifidobacteriaceae</taxon>
        <taxon>Gardnerella</taxon>
    </lineage>
</organism>
<accession>A0A133NYT9</accession>
<evidence type="ECO:0000313" key="2">
    <source>
        <dbReference type="EMBL" id="KXA21450.1"/>
    </source>
</evidence>
<evidence type="ECO:0000256" key="1">
    <source>
        <dbReference type="SAM" id="Phobius"/>
    </source>
</evidence>
<comment type="caution">
    <text evidence="2">The sequence shown here is derived from an EMBL/GenBank/DDBJ whole genome shotgun (WGS) entry which is preliminary data.</text>
</comment>
<keyword evidence="1" id="KW-0472">Membrane</keyword>
<reference evidence="2 3" key="1">
    <citation type="submission" date="2016-01" db="EMBL/GenBank/DDBJ databases">
        <authorList>
            <person name="Oliw E.H."/>
        </authorList>
    </citation>
    <scope>NUCLEOTIDE SEQUENCE [LARGE SCALE GENOMIC DNA]</scope>
    <source>
        <strain evidence="2 3">PSS_7772B</strain>
    </source>
</reference>
<keyword evidence="1" id="KW-1133">Transmembrane helix</keyword>